<dbReference type="EMBL" id="SRLO01000916">
    <property type="protein sequence ID" value="TNN44244.1"/>
    <property type="molecule type" value="Genomic_DNA"/>
</dbReference>
<gene>
    <name evidence="2" type="ORF">EYF80_045572</name>
</gene>
<comment type="caution">
    <text evidence="2">The sequence shown here is derived from an EMBL/GenBank/DDBJ whole genome shotgun (WGS) entry which is preliminary data.</text>
</comment>
<keyword evidence="3" id="KW-1185">Reference proteome</keyword>
<dbReference type="Proteomes" id="UP000314294">
    <property type="component" value="Unassembled WGS sequence"/>
</dbReference>
<feature type="region of interest" description="Disordered" evidence="1">
    <location>
        <begin position="1"/>
        <end position="35"/>
    </location>
</feature>
<sequence length="59" mass="6770">MHQEDCGAEELSTKSHRTGIDLEFEPLNRPFEGSRDADVAHDENEFHNPVLEQTHNLIL</sequence>
<reference evidence="2 3" key="1">
    <citation type="submission" date="2019-03" db="EMBL/GenBank/DDBJ databases">
        <title>First draft genome of Liparis tanakae, snailfish: a comprehensive survey of snailfish specific genes.</title>
        <authorList>
            <person name="Kim W."/>
            <person name="Song I."/>
            <person name="Jeong J.-H."/>
            <person name="Kim D."/>
            <person name="Kim S."/>
            <person name="Ryu S."/>
            <person name="Song J.Y."/>
            <person name="Lee S.K."/>
        </authorList>
    </citation>
    <scope>NUCLEOTIDE SEQUENCE [LARGE SCALE GENOMIC DNA]</scope>
    <source>
        <tissue evidence="2">Muscle</tissue>
    </source>
</reference>
<name>A0A4Z2FU43_9TELE</name>
<organism evidence="2 3">
    <name type="scientific">Liparis tanakae</name>
    <name type="common">Tanaka's snailfish</name>
    <dbReference type="NCBI Taxonomy" id="230148"/>
    <lineage>
        <taxon>Eukaryota</taxon>
        <taxon>Metazoa</taxon>
        <taxon>Chordata</taxon>
        <taxon>Craniata</taxon>
        <taxon>Vertebrata</taxon>
        <taxon>Euteleostomi</taxon>
        <taxon>Actinopterygii</taxon>
        <taxon>Neopterygii</taxon>
        <taxon>Teleostei</taxon>
        <taxon>Neoteleostei</taxon>
        <taxon>Acanthomorphata</taxon>
        <taxon>Eupercaria</taxon>
        <taxon>Perciformes</taxon>
        <taxon>Cottioidei</taxon>
        <taxon>Cottales</taxon>
        <taxon>Liparidae</taxon>
        <taxon>Liparis</taxon>
    </lineage>
</organism>
<evidence type="ECO:0000313" key="3">
    <source>
        <dbReference type="Proteomes" id="UP000314294"/>
    </source>
</evidence>
<evidence type="ECO:0000313" key="2">
    <source>
        <dbReference type="EMBL" id="TNN44244.1"/>
    </source>
</evidence>
<evidence type="ECO:0000256" key="1">
    <source>
        <dbReference type="SAM" id="MobiDB-lite"/>
    </source>
</evidence>
<dbReference type="AlphaFoldDB" id="A0A4Z2FU43"/>
<accession>A0A4Z2FU43</accession>
<proteinExistence type="predicted"/>
<protein>
    <submittedName>
        <fullName evidence="2">Uncharacterized protein</fullName>
    </submittedName>
</protein>